<accession>A0A0K2RYX9</accession>
<dbReference type="EMBL" id="AP014938">
    <property type="protein sequence ID" value="BAS19782.1"/>
    <property type="molecule type" value="Genomic_DNA"/>
</dbReference>
<organism evidence="2">
    <name type="scientific">Rothia mucilaginosa</name>
    <dbReference type="NCBI Taxonomy" id="43675"/>
    <lineage>
        <taxon>Bacteria</taxon>
        <taxon>Bacillati</taxon>
        <taxon>Actinomycetota</taxon>
        <taxon>Actinomycetes</taxon>
        <taxon>Micrococcales</taxon>
        <taxon>Micrococcaceae</taxon>
        <taxon>Rothia</taxon>
    </lineage>
</organism>
<evidence type="ECO:0000259" key="1">
    <source>
        <dbReference type="Pfam" id="PF00881"/>
    </source>
</evidence>
<dbReference type="InterPro" id="IPR000415">
    <property type="entry name" value="Nitroreductase-like"/>
</dbReference>
<sequence length="195" mass="21599">MTRLTEEQLINLFHEPRTVSSFTEEPVTDEQLRRIQELTFYGPTAFNSQPLRITWVKSPEARERLVAHMADGNQEKTQAAPVTAVLSADANWVEHADTFNPYAADFIKGFFTTEELATPAGELSAHLQAGYFITAIRALGLDAGPMTGADFDGIKKEFFADNAEIPFLVVNLGHGEAPAYPRGARFSHEDVTRSL</sequence>
<dbReference type="PATRIC" id="fig|43675.28.peg.543"/>
<proteinExistence type="predicted"/>
<dbReference type="Pfam" id="PF00881">
    <property type="entry name" value="Nitroreductase"/>
    <property type="match status" value="1"/>
</dbReference>
<evidence type="ECO:0000313" key="3">
    <source>
        <dbReference type="Proteomes" id="UP000066203"/>
    </source>
</evidence>
<gene>
    <name evidence="2" type="ORF">RM6536_0535</name>
</gene>
<protein>
    <submittedName>
        <fullName evidence="2">Putative NADH dehydrogenase</fullName>
    </submittedName>
</protein>
<dbReference type="InterPro" id="IPR029479">
    <property type="entry name" value="Nitroreductase"/>
</dbReference>
<dbReference type="InterPro" id="IPR050461">
    <property type="entry name" value="Nitroreductase_HadB/RutE"/>
</dbReference>
<dbReference type="Proteomes" id="UP000066203">
    <property type="component" value="Chromosome"/>
</dbReference>
<dbReference type="RefSeq" id="WP_060823938.1">
    <property type="nucleotide sequence ID" value="NZ_AP014938.1"/>
</dbReference>
<dbReference type="Gene3D" id="3.40.109.10">
    <property type="entry name" value="NADH Oxidase"/>
    <property type="match status" value="1"/>
</dbReference>
<feature type="domain" description="Nitroreductase" evidence="1">
    <location>
        <begin position="17"/>
        <end position="174"/>
    </location>
</feature>
<dbReference type="GO" id="GO:0016491">
    <property type="term" value="F:oxidoreductase activity"/>
    <property type="evidence" value="ECO:0007669"/>
    <property type="project" value="InterPro"/>
</dbReference>
<dbReference type="PANTHER" id="PTHR43543:SF1">
    <property type="entry name" value="MALONIC SEMIALDEHYDE REDUCTASE RUTE-RELATED"/>
    <property type="match status" value="1"/>
</dbReference>
<name>A0A0K2RYX9_9MICC</name>
<dbReference type="AlphaFoldDB" id="A0A0K2RYX9"/>
<dbReference type="SUPFAM" id="SSF55469">
    <property type="entry name" value="FMN-dependent nitroreductase-like"/>
    <property type="match status" value="1"/>
</dbReference>
<evidence type="ECO:0000313" key="2">
    <source>
        <dbReference type="EMBL" id="BAS19782.1"/>
    </source>
</evidence>
<dbReference type="NCBIfam" id="NF003768">
    <property type="entry name" value="PRK05365.1"/>
    <property type="match status" value="1"/>
</dbReference>
<reference evidence="3" key="1">
    <citation type="submission" date="2015-08" db="EMBL/GenBank/DDBJ databases">
        <title>Complete genome sequence of Rothia mucilaginosa strain NUM-Rm6536.</title>
        <authorList>
            <person name="Nambu T."/>
        </authorList>
    </citation>
    <scope>NUCLEOTIDE SEQUENCE [LARGE SCALE GENOMIC DNA]</scope>
    <source>
        <strain evidence="3">NUM-Rm6536</strain>
    </source>
</reference>
<dbReference type="PANTHER" id="PTHR43543">
    <property type="entry name" value="MALONIC SEMIALDEHYDE REDUCTASE RUTE-RELATED"/>
    <property type="match status" value="1"/>
</dbReference>